<keyword evidence="4" id="KW-0812">Transmembrane</keyword>
<dbReference type="GO" id="GO:0046872">
    <property type="term" value="F:metal ion binding"/>
    <property type="evidence" value="ECO:0007669"/>
    <property type="project" value="UniProtKB-KW"/>
</dbReference>
<evidence type="ECO:0000313" key="6">
    <source>
        <dbReference type="EMBL" id="VAW28904.1"/>
    </source>
</evidence>
<evidence type="ECO:0000256" key="4">
    <source>
        <dbReference type="SAM" id="Phobius"/>
    </source>
</evidence>
<dbReference type="Pfam" id="PF00034">
    <property type="entry name" value="Cytochrom_C"/>
    <property type="match status" value="1"/>
</dbReference>
<feature type="domain" description="Cytochrome c" evidence="5">
    <location>
        <begin position="62"/>
        <end position="151"/>
    </location>
</feature>
<dbReference type="PANTHER" id="PTHR35008:SF8">
    <property type="entry name" value="ALCOHOL DEHYDROGENASE CYTOCHROME C SUBUNIT"/>
    <property type="match status" value="1"/>
</dbReference>
<reference evidence="6" key="1">
    <citation type="submission" date="2018-06" db="EMBL/GenBank/DDBJ databases">
        <authorList>
            <person name="Zhirakovskaya E."/>
        </authorList>
    </citation>
    <scope>NUCLEOTIDE SEQUENCE</scope>
</reference>
<evidence type="ECO:0000256" key="1">
    <source>
        <dbReference type="ARBA" id="ARBA00022617"/>
    </source>
</evidence>
<dbReference type="GO" id="GO:0020037">
    <property type="term" value="F:heme binding"/>
    <property type="evidence" value="ECO:0007669"/>
    <property type="project" value="InterPro"/>
</dbReference>
<dbReference type="InterPro" id="IPR009056">
    <property type="entry name" value="Cyt_c-like_dom"/>
</dbReference>
<dbReference type="AlphaFoldDB" id="A0A3B0VAH3"/>
<feature type="transmembrane region" description="Helical" evidence="4">
    <location>
        <begin position="21"/>
        <end position="39"/>
    </location>
</feature>
<evidence type="ECO:0000259" key="5">
    <source>
        <dbReference type="PROSITE" id="PS51007"/>
    </source>
</evidence>
<dbReference type="SUPFAM" id="SSF46626">
    <property type="entry name" value="Cytochrome c"/>
    <property type="match status" value="1"/>
</dbReference>
<sequence>MHKEKKIMDFRLRPFKLTHNQFNSPCFHIYFFIFLIFIGCSPVQNNETFKNLSTEDQHKYQKYIIQGRDLYKANCASCHQANGKGVKKLIPPLAGSDYLKSNQEKSVKLIKNGATEPITVNGIVYTPMMPAHPNLSNLEIAEIMTYINNSWGNEFGFVDGKKVSDIK</sequence>
<accession>A0A3B0VAH3</accession>
<keyword evidence="3" id="KW-0408">Iron</keyword>
<protein>
    <recommendedName>
        <fullName evidence="5">Cytochrome c domain-containing protein</fullName>
    </recommendedName>
</protein>
<dbReference type="GO" id="GO:0009055">
    <property type="term" value="F:electron transfer activity"/>
    <property type="evidence" value="ECO:0007669"/>
    <property type="project" value="InterPro"/>
</dbReference>
<evidence type="ECO:0000256" key="2">
    <source>
        <dbReference type="ARBA" id="ARBA00022723"/>
    </source>
</evidence>
<dbReference type="InterPro" id="IPR051459">
    <property type="entry name" value="Cytochrome_c-type_DH"/>
</dbReference>
<keyword evidence="4" id="KW-0472">Membrane</keyword>
<keyword evidence="2" id="KW-0479">Metal-binding</keyword>
<dbReference type="InterPro" id="IPR036909">
    <property type="entry name" value="Cyt_c-like_dom_sf"/>
</dbReference>
<dbReference type="EMBL" id="UOES01000480">
    <property type="protein sequence ID" value="VAW28904.1"/>
    <property type="molecule type" value="Genomic_DNA"/>
</dbReference>
<gene>
    <name evidence="6" type="ORF">MNBD_BACTEROID06-1340</name>
</gene>
<keyword evidence="4" id="KW-1133">Transmembrane helix</keyword>
<name>A0A3B0VAH3_9ZZZZ</name>
<dbReference type="PANTHER" id="PTHR35008">
    <property type="entry name" value="BLL4482 PROTEIN-RELATED"/>
    <property type="match status" value="1"/>
</dbReference>
<proteinExistence type="predicted"/>
<dbReference type="Gene3D" id="1.10.760.10">
    <property type="entry name" value="Cytochrome c-like domain"/>
    <property type="match status" value="1"/>
</dbReference>
<evidence type="ECO:0000256" key="3">
    <source>
        <dbReference type="ARBA" id="ARBA00023004"/>
    </source>
</evidence>
<dbReference type="PROSITE" id="PS51007">
    <property type="entry name" value="CYTC"/>
    <property type="match status" value="1"/>
</dbReference>
<organism evidence="6">
    <name type="scientific">hydrothermal vent metagenome</name>
    <dbReference type="NCBI Taxonomy" id="652676"/>
    <lineage>
        <taxon>unclassified sequences</taxon>
        <taxon>metagenomes</taxon>
        <taxon>ecological metagenomes</taxon>
    </lineage>
</organism>
<keyword evidence="1" id="KW-0349">Heme</keyword>